<dbReference type="InterPro" id="IPR011856">
    <property type="entry name" value="tRNA_endonuc-like_dom_sf"/>
</dbReference>
<reference evidence="1" key="1">
    <citation type="journal article" date="2021" name="Proc. Natl. Acad. Sci. U.S.A.">
        <title>A Catalog of Tens of Thousands of Viruses from Human Metagenomes Reveals Hidden Associations with Chronic Diseases.</title>
        <authorList>
            <person name="Tisza M.J."/>
            <person name="Buck C.B."/>
        </authorList>
    </citation>
    <scope>NUCLEOTIDE SEQUENCE</scope>
    <source>
        <strain evidence="1">CtfJc17</strain>
    </source>
</reference>
<dbReference type="GO" id="GO:0003676">
    <property type="term" value="F:nucleic acid binding"/>
    <property type="evidence" value="ECO:0007669"/>
    <property type="project" value="InterPro"/>
</dbReference>
<dbReference type="InterPro" id="IPR056931">
    <property type="entry name" value="D14-like"/>
</dbReference>
<accession>A0A8S5LRA2</accession>
<evidence type="ECO:0000313" key="1">
    <source>
        <dbReference type="EMBL" id="DAD72466.1"/>
    </source>
</evidence>
<name>A0A8S5LRA2_9CAUD</name>
<dbReference type="Gene3D" id="3.40.1350.10">
    <property type="match status" value="1"/>
</dbReference>
<sequence>MNSKKKGSRFELKMSKWFTKWTTYTWNRVPMSGAWHSNKDAASDITCVDERHAHRCKISVECKNYKEIKFEHILLGNKRCDILKFWAQASKDAKRANKVPVLCMRYNSMPAEEFFFVVDYKLGSIIAQYITKSMYIQVQENTLMVFMASEVLNVPYKLIHKQAKLILKNS</sequence>
<protein>
    <submittedName>
        <fullName evidence="1">Uncharacterized protein</fullName>
    </submittedName>
</protein>
<dbReference type="EMBL" id="BK015898">
    <property type="protein sequence ID" value="DAD72466.1"/>
    <property type="molecule type" value="Genomic_DNA"/>
</dbReference>
<dbReference type="Pfam" id="PF24608">
    <property type="entry name" value="PDDEXK_15"/>
    <property type="match status" value="1"/>
</dbReference>
<organism evidence="1">
    <name type="scientific">Myoviridae sp. ctfJc17</name>
    <dbReference type="NCBI Taxonomy" id="2827612"/>
    <lineage>
        <taxon>Viruses</taxon>
        <taxon>Duplodnaviria</taxon>
        <taxon>Heunggongvirae</taxon>
        <taxon>Uroviricota</taxon>
        <taxon>Caudoviricetes</taxon>
    </lineage>
</organism>
<proteinExistence type="predicted"/>